<feature type="region of interest" description="Disordered" evidence="13">
    <location>
        <begin position="2269"/>
        <end position="2288"/>
    </location>
</feature>
<dbReference type="InterPro" id="IPR052251">
    <property type="entry name" value="GH-ZnFinger_Regulators"/>
</dbReference>
<evidence type="ECO:0000256" key="3">
    <source>
        <dbReference type="ARBA" id="ARBA00022553"/>
    </source>
</evidence>
<evidence type="ECO:0000256" key="1">
    <source>
        <dbReference type="ARBA" id="ARBA00004123"/>
    </source>
</evidence>
<feature type="region of interest" description="Disordered" evidence="13">
    <location>
        <begin position="2203"/>
        <end position="2259"/>
    </location>
</feature>
<feature type="compositionally biased region" description="Acidic residues" evidence="13">
    <location>
        <begin position="1016"/>
        <end position="1030"/>
    </location>
</feature>
<evidence type="ECO:0000256" key="6">
    <source>
        <dbReference type="ARBA" id="ARBA00022771"/>
    </source>
</evidence>
<feature type="compositionally biased region" description="Polar residues" evidence="13">
    <location>
        <begin position="2269"/>
        <end position="2282"/>
    </location>
</feature>
<evidence type="ECO:0000256" key="11">
    <source>
        <dbReference type="ARBA" id="ARBA00023242"/>
    </source>
</evidence>
<evidence type="ECO:0000256" key="7">
    <source>
        <dbReference type="ARBA" id="ARBA00022833"/>
    </source>
</evidence>
<proteinExistence type="inferred from homology"/>
<feature type="domain" description="C2H2-type" evidence="14">
    <location>
        <begin position="1776"/>
        <end position="1803"/>
    </location>
</feature>
<feature type="compositionally biased region" description="Polar residues" evidence="13">
    <location>
        <begin position="627"/>
        <end position="636"/>
    </location>
</feature>
<feature type="compositionally biased region" description="Basic and acidic residues" evidence="13">
    <location>
        <begin position="943"/>
        <end position="958"/>
    </location>
</feature>
<evidence type="ECO:0000313" key="16">
    <source>
        <dbReference type="Proteomes" id="UP000749559"/>
    </source>
</evidence>
<organism evidence="15 16">
    <name type="scientific">Owenia fusiformis</name>
    <name type="common">Polychaete worm</name>
    <dbReference type="NCBI Taxonomy" id="6347"/>
    <lineage>
        <taxon>Eukaryota</taxon>
        <taxon>Metazoa</taxon>
        <taxon>Spiralia</taxon>
        <taxon>Lophotrochozoa</taxon>
        <taxon>Annelida</taxon>
        <taxon>Polychaeta</taxon>
        <taxon>Sedentaria</taxon>
        <taxon>Canalipalpata</taxon>
        <taxon>Sabellida</taxon>
        <taxon>Oweniida</taxon>
        <taxon>Oweniidae</taxon>
        <taxon>Owenia</taxon>
    </lineage>
</organism>
<keyword evidence="6 12" id="KW-0863">Zinc-finger</keyword>
<name>A0A8S4NYQ7_OWEFU</name>
<feature type="compositionally biased region" description="Acidic residues" evidence="13">
    <location>
        <begin position="1302"/>
        <end position="1321"/>
    </location>
</feature>
<keyword evidence="10" id="KW-0804">Transcription</keyword>
<keyword evidence="11" id="KW-0539">Nucleus</keyword>
<feature type="compositionally biased region" description="Acidic residues" evidence="13">
    <location>
        <begin position="925"/>
        <end position="938"/>
    </location>
</feature>
<reference evidence="15" key="1">
    <citation type="submission" date="2022-03" db="EMBL/GenBank/DDBJ databases">
        <authorList>
            <person name="Martin C."/>
        </authorList>
    </citation>
    <scope>NUCLEOTIDE SEQUENCE</scope>
</reference>
<dbReference type="SUPFAM" id="SSF57667">
    <property type="entry name" value="beta-beta-alpha zinc fingers"/>
    <property type="match status" value="1"/>
</dbReference>
<dbReference type="InterPro" id="IPR013087">
    <property type="entry name" value="Znf_C2H2_type"/>
</dbReference>
<feature type="region of interest" description="Disordered" evidence="13">
    <location>
        <begin position="1547"/>
        <end position="1567"/>
    </location>
</feature>
<comment type="similarity">
    <text evidence="2">Belongs to the krueppel C2H2-type zinc-finger protein family.</text>
</comment>
<dbReference type="InterPro" id="IPR057986">
    <property type="entry name" value="TPR_Rlf/292/654"/>
</dbReference>
<feature type="region of interest" description="Disordered" evidence="13">
    <location>
        <begin position="1390"/>
        <end position="1448"/>
    </location>
</feature>
<evidence type="ECO:0000256" key="5">
    <source>
        <dbReference type="ARBA" id="ARBA00022737"/>
    </source>
</evidence>
<feature type="compositionally biased region" description="Basic and acidic residues" evidence="13">
    <location>
        <begin position="1000"/>
        <end position="1012"/>
    </location>
</feature>
<feature type="region of interest" description="Disordered" evidence="13">
    <location>
        <begin position="1867"/>
        <end position="1891"/>
    </location>
</feature>
<gene>
    <name evidence="15" type="ORF">OFUS_LOCUS11711</name>
</gene>
<keyword evidence="3" id="KW-0597">Phosphoprotein</keyword>
<dbReference type="PANTHER" id="PTHR15507">
    <property type="entry name" value="ZINC FINGER PROTEIN RLF"/>
    <property type="match status" value="1"/>
</dbReference>
<feature type="region of interest" description="Disordered" evidence="13">
    <location>
        <begin position="1275"/>
        <end position="1357"/>
    </location>
</feature>
<feature type="compositionally biased region" description="Basic and acidic residues" evidence="13">
    <location>
        <begin position="1428"/>
        <end position="1448"/>
    </location>
</feature>
<evidence type="ECO:0000259" key="14">
    <source>
        <dbReference type="PROSITE" id="PS50157"/>
    </source>
</evidence>
<dbReference type="InterPro" id="IPR036236">
    <property type="entry name" value="Znf_C2H2_sf"/>
</dbReference>
<feature type="compositionally biased region" description="Acidic residues" evidence="13">
    <location>
        <begin position="1156"/>
        <end position="1176"/>
    </location>
</feature>
<evidence type="ECO:0000256" key="12">
    <source>
        <dbReference type="PROSITE-ProRule" id="PRU00042"/>
    </source>
</evidence>
<dbReference type="PROSITE" id="PS50157">
    <property type="entry name" value="ZINC_FINGER_C2H2_2"/>
    <property type="match status" value="2"/>
</dbReference>
<dbReference type="OrthoDB" id="427030at2759"/>
<dbReference type="GO" id="GO:0000981">
    <property type="term" value="F:DNA-binding transcription factor activity, RNA polymerase II-specific"/>
    <property type="evidence" value="ECO:0007669"/>
    <property type="project" value="TreeGrafter"/>
</dbReference>
<dbReference type="GO" id="GO:0003677">
    <property type="term" value="F:DNA binding"/>
    <property type="evidence" value="ECO:0007669"/>
    <property type="project" value="UniProtKB-KW"/>
</dbReference>
<evidence type="ECO:0000256" key="4">
    <source>
        <dbReference type="ARBA" id="ARBA00022723"/>
    </source>
</evidence>
<keyword evidence="5" id="KW-0677">Repeat</keyword>
<feature type="compositionally biased region" description="Basic and acidic residues" evidence="13">
    <location>
        <begin position="1177"/>
        <end position="1190"/>
    </location>
</feature>
<feature type="compositionally biased region" description="Basic and acidic residues" evidence="13">
    <location>
        <begin position="899"/>
        <end position="911"/>
    </location>
</feature>
<feature type="compositionally biased region" description="Polar residues" evidence="13">
    <location>
        <begin position="2233"/>
        <end position="2251"/>
    </location>
</feature>
<feature type="region of interest" description="Disordered" evidence="13">
    <location>
        <begin position="620"/>
        <end position="1057"/>
    </location>
</feature>
<keyword evidence="16" id="KW-1185">Reference proteome</keyword>
<dbReference type="Proteomes" id="UP000749559">
    <property type="component" value="Unassembled WGS sequence"/>
</dbReference>
<feature type="compositionally biased region" description="Basic and acidic residues" evidence="13">
    <location>
        <begin position="642"/>
        <end position="661"/>
    </location>
</feature>
<feature type="compositionally biased region" description="Acidic residues" evidence="13">
    <location>
        <begin position="880"/>
        <end position="889"/>
    </location>
</feature>
<feature type="region of interest" description="Disordered" evidence="13">
    <location>
        <begin position="2313"/>
        <end position="2397"/>
    </location>
</feature>
<evidence type="ECO:0000313" key="15">
    <source>
        <dbReference type="EMBL" id="CAH1785691.1"/>
    </source>
</evidence>
<comment type="subcellular location">
    <subcellularLocation>
        <location evidence="1">Nucleus</location>
    </subcellularLocation>
</comment>
<feature type="compositionally biased region" description="Basic residues" evidence="13">
    <location>
        <begin position="2321"/>
        <end position="2331"/>
    </location>
</feature>
<feature type="region of interest" description="Disordered" evidence="13">
    <location>
        <begin position="1724"/>
        <end position="1774"/>
    </location>
</feature>
<keyword evidence="8" id="KW-0805">Transcription regulation</keyword>
<dbReference type="PANTHER" id="PTHR15507:SF17">
    <property type="entry name" value="C2H2-TYPE DOMAIN-CONTAINING PROTEIN"/>
    <property type="match status" value="1"/>
</dbReference>
<keyword evidence="4" id="KW-0479">Metal-binding</keyword>
<feature type="compositionally biased region" description="Basic residues" evidence="13">
    <location>
        <begin position="2355"/>
        <end position="2368"/>
    </location>
</feature>
<dbReference type="Pfam" id="PF25580">
    <property type="entry name" value="TPR_Rlf"/>
    <property type="match status" value="1"/>
</dbReference>
<evidence type="ECO:0000256" key="2">
    <source>
        <dbReference type="ARBA" id="ARBA00006991"/>
    </source>
</evidence>
<accession>A0A8S4NYQ7</accession>
<dbReference type="SMART" id="SM00355">
    <property type="entry name" value="ZnF_C2H2"/>
    <property type="match status" value="9"/>
</dbReference>
<dbReference type="GO" id="GO:0008270">
    <property type="term" value="F:zinc ion binding"/>
    <property type="evidence" value="ECO:0007669"/>
    <property type="project" value="UniProtKB-KW"/>
</dbReference>
<feature type="compositionally biased region" description="Acidic residues" evidence="13">
    <location>
        <begin position="1753"/>
        <end position="1764"/>
    </location>
</feature>
<feature type="region of interest" description="Disordered" evidence="13">
    <location>
        <begin position="1129"/>
        <end position="1246"/>
    </location>
</feature>
<dbReference type="GO" id="GO:0005634">
    <property type="term" value="C:nucleus"/>
    <property type="evidence" value="ECO:0007669"/>
    <property type="project" value="UniProtKB-SubCell"/>
</dbReference>
<feature type="compositionally biased region" description="Polar residues" evidence="13">
    <location>
        <begin position="787"/>
        <end position="829"/>
    </location>
</feature>
<dbReference type="PROSITE" id="PS00028">
    <property type="entry name" value="ZINC_FINGER_C2H2_1"/>
    <property type="match status" value="7"/>
</dbReference>
<feature type="compositionally biased region" description="Polar residues" evidence="13">
    <location>
        <begin position="1624"/>
        <end position="1644"/>
    </location>
</feature>
<feature type="compositionally biased region" description="Low complexity" evidence="13">
    <location>
        <begin position="1345"/>
        <end position="1354"/>
    </location>
</feature>
<evidence type="ECO:0000256" key="13">
    <source>
        <dbReference type="SAM" id="MobiDB-lite"/>
    </source>
</evidence>
<feature type="compositionally biased region" description="Acidic residues" evidence="13">
    <location>
        <begin position="1872"/>
        <end position="1882"/>
    </location>
</feature>
<feature type="domain" description="C2H2-type" evidence="14">
    <location>
        <begin position="1942"/>
        <end position="1970"/>
    </location>
</feature>
<feature type="compositionally biased region" description="Basic and acidic residues" evidence="13">
    <location>
        <begin position="1403"/>
        <end position="1420"/>
    </location>
</feature>
<keyword evidence="9" id="KW-0238">DNA-binding</keyword>
<feature type="compositionally biased region" description="Acidic residues" evidence="13">
    <location>
        <begin position="2215"/>
        <end position="2225"/>
    </location>
</feature>
<feature type="compositionally biased region" description="Basic and acidic residues" evidence="13">
    <location>
        <begin position="976"/>
        <end position="992"/>
    </location>
</feature>
<comment type="caution">
    <text evidence="15">The sequence shown here is derived from an EMBL/GenBank/DDBJ whole genome shotgun (WGS) entry which is preliminary data.</text>
</comment>
<dbReference type="Gene3D" id="3.30.160.60">
    <property type="entry name" value="Classic Zinc Finger"/>
    <property type="match status" value="1"/>
</dbReference>
<sequence length="2604" mass="291975">MNLEQFYEELRKLETTALCVQTVESSREYCKQILEKLEAFAERGVGYKEHAQAVLQCIKSLLKTRKYLSGPPDIIPELCHNIVLRVARVALNWEWLRLADQDELKMAFRQNVMAATTQLPSDEEKQEFQNAVKLLSNDHWREPTLDKILNGDESLTEMEAVNYIRRQEPYVILTRLEMLAGSEETAPIALNMSRWCILDERFSEDVYVRKMLLTQLYLLNRELFHQETVRLPCCLANKVLSSLMQEQPRDLDLCIHCAGTFVVQDWLKPHTYCCTRELLEKWVKLHIEKGAQLNEDDLQENLVKLVNLTQNTLQLTYLIDVLKTQVGERMLGYCSMLCLRALNMDMDIMNKAKEAQAQERWKNSRSNVAHVCHVIYDLFKPYSRDIAREGILAWFSLDSTPSNYHAIEDYYRNEPIRMLEDSGVDLGVIHIESLKVKVIGLINSELVTCINADWSDVQPILISHLESLGFVYDQSSNAFSILTPIPEIGLSTEGSLSPNKMEQSEPLDCSTTLIKPTSIPGGLPMHPPSPPEISEGAINAATAAFFPVKSLGDVIASIATPPCKETQQLSEGTLLNAVLLGTTQTLQHDLGVNATVAPPESPLLMASDSSPTIESKDVLENLEDQKNPQVVSQDLPQTILEENPKEERPRVVSEENPKVVSEESPQCVSDENPKVVSEESPQVVSEENPKVVIEESPQGVSEENPKVVSEESPQIVPEENPKVVSEENSQAVSEENPKIVSEESPQVTSEEIPQVVSGENPKIVSEDNPQIISEENPEVVSGENAKVTPQENPQISKENAKVITQENPPIVSQENPQIITQENPQSSLEPSEAPKITTESPSTPQEDVSLLNVSEIVPSADQSTDEEHAKATPSNGEPSEISEPEEIEIEDKTSIISATEDKAPEGVKASEEENTTGSQSPMSVELEETLVEEVEVNETEPVQNKDTDINEPRDKEDTTTPDTIKANEPIPSEITDEQKNIEQSATEDRQSADQETEIVNVKDIEDNEKETAGGEIDQEEGMEIDVENDIDPNLKESDPPQTNPNENEDVEQSSADISEEYVANTEMQGAEKESNPLEETVAEQIIVADTLEVQITDTADEPPVELERIINTGEVGKDLNPIEDANLTETDIPNVNDNPEVEPEPNQIPTERTECQDEEESITIEPSTEDIVEEQVIEDKKKPTPDKSEIPVEIVEATNKDETAVIDNGEIEGISNETEADIPALEGEGEKDPIESTPNEEPPGIIDQQIITYDIKDYDPSSEQVIIFQEATETNEFSESAQKVSVDDEEQNVTERGYITVELDEGESCDDEIDDDEDDNEKQDAPVVVGREEEPPPPLLEEECGSAGESGSDEMPILSPSIEKLDKDEIDETERSLAEADAILYKAQRVLSQKPKTRKTKKPLKDQPKSYRKIMAKEKEDTDSEPTVSEKEVKKLPPKPKEPQEDQLIKWEQEKDVKSVNLEGGQKMLVVPANHPILKNADLGGVFVPGSVQTVATDLKNAVKFQSGPKFFKSKYYSVGGTGRSMDSDTYKCETCGKYILKSNKKKHDEQKCSKNATNTKPQSEHQKLAYPVKNAEPQSFDISEEQDDAQSNASKDETPKPEAQAPTVENETNAEGFVVINTPAGSNSNTPSVENQNQFTPIDNSEECAMQEQQQQPMGGGYITADGQEFYTADMQHQYIVSEECAPQPQQEQQPESGSFSFLQTSIDLVNFNENVAFDNRPLVDIQKPTQESPEKKPATVVKSEATKETVEEVEPETTEPETETPSAKKKGKDNRCVVCSKRFITRPDLVEHLKTHQSKFMKFRNPPEPIKVVDDDIEEPATAEVSESEIEETKTESSKQYITLEVQKKEPHIVDAKMISLEDFKNDNNINDEEGEEEETKEGFEPFKSKLEPDTDETVKQLQERKVNEDKIREKYFNDIYSKQAVELGATIIKRSRSYLQCPECPATFPSKKCLTKHIQCAHKNTNSGDIKIPKFTSEMIDEILEKVPVTQLVCPICSLGYSTHEGMKKHVLSHKPKPTYYPGRCPVCLSAFPSLIGLKAHMRSHPNFKFCATEKDILPLTALEPSMPSQEQLTSKSKGAIIHDSIKTLTPSSQTCPECNLMFKNRRGVKIHLRHQHPEVYNRLDLEGCPELDMSPLQIAANSVQQATSYSTFRKTIMEQKQKKKIKTVVLGNQKLQVTNPETYGDKGFTSMALPTKVQSNENVQAAKSESEDSYLPEESIEETPVAKQTPMTKQTPGAKDPSNNVQSKTKRKRAAPVDVVNIKSNGSVGKTESQNMRPTSEEPVIKKKRGPVYREQEWDPQKLMQKIEKPKAAVAKRGPRVTRKRSHSPADESEQNDQTITIRIISPAKNRANKRRQAKQKKNAVKAEPPELVMDMDEPGSEAREEPSVDPSLKADAAGRSTIIALMEETTQEKKYQMSELFSTSASGMHLKSGPKTEQEVKDVVMQTEVCDDPNKFSCNICGAIMLKKLWTLHHFMHVPKSRVTAIKTKAGLYFRCIQCKEVFTHKAPVFYHFYKEHKDLMIKSEHNPSAIECHFCGTTCRNLEALHEHLMNHILTTDIEFLQSGELKCLCCKKKLQKEEYFVWHFLSKHADRLVSEME</sequence>
<evidence type="ECO:0000256" key="10">
    <source>
        <dbReference type="ARBA" id="ARBA00023163"/>
    </source>
</evidence>
<evidence type="ECO:0000256" key="8">
    <source>
        <dbReference type="ARBA" id="ARBA00023015"/>
    </source>
</evidence>
<feature type="region of interest" description="Disordered" evidence="13">
    <location>
        <begin position="1584"/>
        <end position="1666"/>
    </location>
</feature>
<dbReference type="EMBL" id="CAIIXF020000006">
    <property type="protein sequence ID" value="CAH1785691.1"/>
    <property type="molecule type" value="Genomic_DNA"/>
</dbReference>
<evidence type="ECO:0000256" key="9">
    <source>
        <dbReference type="ARBA" id="ARBA00023125"/>
    </source>
</evidence>
<protein>
    <recommendedName>
        <fullName evidence="14">C2H2-type domain-containing protein</fullName>
    </recommendedName>
</protein>
<keyword evidence="7" id="KW-0862">Zinc</keyword>
<feature type="compositionally biased region" description="Polar residues" evidence="13">
    <location>
        <begin position="837"/>
        <end position="846"/>
    </location>
</feature>